<protein>
    <submittedName>
        <fullName evidence="1">Uncharacterized protein</fullName>
    </submittedName>
</protein>
<evidence type="ECO:0000313" key="3">
    <source>
        <dbReference type="Proteomes" id="UP000037784"/>
    </source>
</evidence>
<dbReference type="RefSeq" id="WP_054492273.1">
    <property type="nucleotide sequence ID" value="NZ_BBZA01000048.1"/>
</dbReference>
<dbReference type="Proteomes" id="UP000050502">
    <property type="component" value="Unassembled WGS sequence"/>
</dbReference>
<dbReference type="Proteomes" id="UP000037784">
    <property type="component" value="Unassembled WGS sequence"/>
</dbReference>
<accession>A0A0M9UBY2</accession>
<reference evidence="1 3" key="1">
    <citation type="journal article" date="2015" name="Genome Announc.">
        <title>Draft Genome Sequence of a Heterotrophic Facultative Anaerobic Thermophilic Bacterium, Ardenticatena maritima Strain 110ST.</title>
        <authorList>
            <person name="Kawaichi S."/>
            <person name="Yoshida T."/>
            <person name="Sako Y."/>
            <person name="Nakamura R."/>
        </authorList>
    </citation>
    <scope>NUCLEOTIDE SEQUENCE [LARGE SCALE GENOMIC DNA]</scope>
    <source>
        <strain evidence="1 3">110S</strain>
    </source>
</reference>
<proteinExistence type="predicted"/>
<dbReference type="AlphaFoldDB" id="A0A0M9UBY2"/>
<keyword evidence="3" id="KW-1185">Reference proteome</keyword>
<reference evidence="2 4" key="2">
    <citation type="submission" date="2015-07" db="EMBL/GenBank/DDBJ databases">
        <title>Whole genome sequence of Ardenticatena maritima DSM 23922.</title>
        <authorList>
            <person name="Hemp J."/>
            <person name="Ward L.M."/>
            <person name="Pace L.A."/>
            <person name="Fischer W.W."/>
        </authorList>
    </citation>
    <scope>NUCLEOTIDE SEQUENCE [LARGE SCALE GENOMIC DNA]</scope>
    <source>
        <strain evidence="2 4">110S</strain>
    </source>
</reference>
<dbReference type="EMBL" id="LGKN01000006">
    <property type="protein sequence ID" value="KPL87300.1"/>
    <property type="molecule type" value="Genomic_DNA"/>
</dbReference>
<dbReference type="InParanoid" id="A0A0M9UBY2"/>
<sequence>MPWWTHLRGRPFYHPLDDEHPPARVFMLRRLIGRERPSRVLREAQNALCAWPWGRAQIARLPDEQTPPPATPIWEPRYTAPLWRLRLLAEFEMRCYDEHLAAATDWLLTNAPPPDAIPDDAPINLNALVLSVPLAFGFESDERVQMRLAHLFTTLRQRAWPQSPAERADWLAQAAYVLTWLATPPADLVALVADALLALDAHVPSRWRRFGAPIFDQPDLLFATRVLLELGVRDARLGAWVAAIEAAQHADARAGWYLAASRYEAAAAPLEAEGAFSRWLTAQAIYVLNAWYGDA</sequence>
<name>A0A0M9UBY2_9CHLR</name>
<gene>
    <name evidence="1" type="ORF">ARMA_0761</name>
    <name evidence="2" type="ORF">SE16_12495</name>
</gene>
<evidence type="ECO:0000313" key="1">
    <source>
        <dbReference type="EMBL" id="GAP62338.1"/>
    </source>
</evidence>
<dbReference type="STRING" id="872965.SE16_12495"/>
<reference evidence="3" key="3">
    <citation type="submission" date="2015-08" db="EMBL/GenBank/DDBJ databases">
        <title>Draft Genome Sequence of a Heterotrophic Facultative Anaerobic Bacterium Ardenticatena maritima Strain 110S.</title>
        <authorList>
            <person name="Kawaichi S."/>
            <person name="Yoshida T."/>
            <person name="Sako Y."/>
            <person name="Nakamura R."/>
        </authorList>
    </citation>
    <scope>NUCLEOTIDE SEQUENCE [LARGE SCALE GENOMIC DNA]</scope>
    <source>
        <strain evidence="3">110S</strain>
    </source>
</reference>
<evidence type="ECO:0000313" key="2">
    <source>
        <dbReference type="EMBL" id="KPL87300.1"/>
    </source>
</evidence>
<organism evidence="1 3">
    <name type="scientific">Ardenticatena maritima</name>
    <dbReference type="NCBI Taxonomy" id="872965"/>
    <lineage>
        <taxon>Bacteria</taxon>
        <taxon>Bacillati</taxon>
        <taxon>Chloroflexota</taxon>
        <taxon>Ardenticatenia</taxon>
        <taxon>Ardenticatenales</taxon>
        <taxon>Ardenticatenaceae</taxon>
        <taxon>Ardenticatena</taxon>
    </lineage>
</organism>
<evidence type="ECO:0000313" key="4">
    <source>
        <dbReference type="Proteomes" id="UP000050502"/>
    </source>
</evidence>
<dbReference type="EMBL" id="BBZA01000048">
    <property type="protein sequence ID" value="GAP62338.1"/>
    <property type="molecule type" value="Genomic_DNA"/>
</dbReference>
<comment type="caution">
    <text evidence="1">The sequence shown here is derived from an EMBL/GenBank/DDBJ whole genome shotgun (WGS) entry which is preliminary data.</text>
</comment>